<protein>
    <recommendedName>
        <fullName evidence="2">Swiss Army Knife RNA repair protein HAD domain-containing protein</fullName>
    </recommendedName>
</protein>
<organism evidence="3 4">
    <name type="scientific">Recurvomyces mirabilis</name>
    <dbReference type="NCBI Taxonomy" id="574656"/>
    <lineage>
        <taxon>Eukaryota</taxon>
        <taxon>Fungi</taxon>
        <taxon>Dikarya</taxon>
        <taxon>Ascomycota</taxon>
        <taxon>Pezizomycotina</taxon>
        <taxon>Dothideomycetes</taxon>
        <taxon>Dothideomycetidae</taxon>
        <taxon>Mycosphaerellales</taxon>
        <taxon>Teratosphaeriaceae</taxon>
        <taxon>Recurvomyces</taxon>
    </lineage>
</organism>
<feature type="region of interest" description="Disordered" evidence="1">
    <location>
        <begin position="422"/>
        <end position="456"/>
    </location>
</feature>
<comment type="caution">
    <text evidence="3">The sequence shown here is derived from an EMBL/GenBank/DDBJ whole genome shotgun (WGS) entry which is preliminary data.</text>
</comment>
<dbReference type="AlphaFoldDB" id="A0AAE0WSV4"/>
<dbReference type="PANTHER" id="PTHR10335">
    <property type="entry name" value="RRNA 2-O-METHYLTRANSFERASE FIBRILLARIN"/>
    <property type="match status" value="1"/>
</dbReference>
<dbReference type="GO" id="GO:1990259">
    <property type="term" value="F:histone H2AQ104 methyltransferase activity"/>
    <property type="evidence" value="ECO:0007669"/>
    <property type="project" value="TreeGrafter"/>
</dbReference>
<sequence length="507" mass="56042">MNGSTPPVRTITALKRWSCVDKQMPGVEGVRNIHVYDFDNTLFSSPLPNRQLWNSGTCGSLQAQDFLHNGGWWHNPAILSATGQGLEVEEGRAWQGFWNEKIVELCALSAAEEDTLSIMLTGRAEANFSDLLNRMITAKGLYFDMICLKPSVSPSGELFASTLTYKQALLRDIVYTYPHAAEIRIYEDRPKHTKAFRDFFAHFNRSLSSPSIPPPVQRAPIRCEVIQVSEQETTMDPTTETACVQAMINTHNTSILNQTAPPRAVPYKLKRTVFFTGYLLTPPDTERIKSLVKLPPSLPEHEVKWLANNILITPRPAPKSLLDKVGGLGAKVRWRVTGLGNWNQRVWAARVAPVDPGVRVHSENATPCVVLALKRDAKPIEATKISSWQAVSQSEGMEFETTMGEKVMLRIEEEVRGEDAYEASFASQGNGRQQQMGGQGRKHPRDEEFPALGSGGQQGRVGIIMVMRIGIRIPLGRGRREAGMGLVSLLNAAVAVAVVGEAGVMQY</sequence>
<dbReference type="GO" id="GO:0000494">
    <property type="term" value="P:box C/D sno(s)RNA 3'-end processing"/>
    <property type="evidence" value="ECO:0007669"/>
    <property type="project" value="TreeGrafter"/>
</dbReference>
<name>A0AAE0WSV4_9PEZI</name>
<evidence type="ECO:0000313" key="4">
    <source>
        <dbReference type="Proteomes" id="UP001274830"/>
    </source>
</evidence>
<evidence type="ECO:0000256" key="1">
    <source>
        <dbReference type="SAM" id="MobiDB-lite"/>
    </source>
</evidence>
<dbReference type="GO" id="GO:0008649">
    <property type="term" value="F:rRNA methyltransferase activity"/>
    <property type="evidence" value="ECO:0007669"/>
    <property type="project" value="TreeGrafter"/>
</dbReference>
<dbReference type="InterPro" id="IPR018812">
    <property type="entry name" value="SAK_HAD"/>
</dbReference>
<keyword evidence="4" id="KW-1185">Reference proteome</keyword>
<dbReference type="GO" id="GO:0032040">
    <property type="term" value="C:small-subunit processome"/>
    <property type="evidence" value="ECO:0007669"/>
    <property type="project" value="TreeGrafter"/>
</dbReference>
<evidence type="ECO:0000259" key="2">
    <source>
        <dbReference type="Pfam" id="PF10307"/>
    </source>
</evidence>
<dbReference type="Proteomes" id="UP001274830">
    <property type="component" value="Unassembled WGS sequence"/>
</dbReference>
<dbReference type="PANTHER" id="PTHR10335:SF23">
    <property type="entry name" value="OB FOLD-CONTAINING PROTEIN, NUCLEIC ACID BINDING"/>
    <property type="match status" value="1"/>
</dbReference>
<proteinExistence type="predicted"/>
<dbReference type="EMBL" id="JAUTXT010000007">
    <property type="protein sequence ID" value="KAK3677446.1"/>
    <property type="molecule type" value="Genomic_DNA"/>
</dbReference>
<reference evidence="3" key="1">
    <citation type="submission" date="2023-07" db="EMBL/GenBank/DDBJ databases">
        <title>Black Yeasts Isolated from many extreme environments.</title>
        <authorList>
            <person name="Coleine C."/>
            <person name="Stajich J.E."/>
            <person name="Selbmann L."/>
        </authorList>
    </citation>
    <scope>NUCLEOTIDE SEQUENCE</scope>
    <source>
        <strain evidence="3">CCFEE 5485</strain>
    </source>
</reference>
<evidence type="ECO:0000313" key="3">
    <source>
        <dbReference type="EMBL" id="KAK3677446.1"/>
    </source>
</evidence>
<dbReference type="GO" id="GO:0003723">
    <property type="term" value="F:RNA binding"/>
    <property type="evidence" value="ECO:0007669"/>
    <property type="project" value="TreeGrafter"/>
</dbReference>
<dbReference type="Pfam" id="PF10307">
    <property type="entry name" value="HAD_SAK_1"/>
    <property type="match status" value="1"/>
</dbReference>
<feature type="domain" description="Swiss Army Knife RNA repair protein HAD" evidence="2">
    <location>
        <begin position="45"/>
        <end position="252"/>
    </location>
</feature>
<accession>A0AAE0WSV4</accession>
<dbReference type="GO" id="GO:0031428">
    <property type="term" value="C:box C/D methylation guide snoRNP complex"/>
    <property type="evidence" value="ECO:0007669"/>
    <property type="project" value="TreeGrafter"/>
</dbReference>
<gene>
    <name evidence="3" type="ORF">LTR78_002984</name>
</gene>